<feature type="region of interest" description="Disordered" evidence="1">
    <location>
        <begin position="88"/>
        <end position="112"/>
    </location>
</feature>
<protein>
    <submittedName>
        <fullName evidence="3">4135_t:CDS:1</fullName>
    </submittedName>
</protein>
<dbReference type="Proteomes" id="UP001153678">
    <property type="component" value="Unassembled WGS sequence"/>
</dbReference>
<sequence>QDIMGISKNFARLKCMEYKFIVSIMSWTKFLSLPFSGVYYFKQEFMFDCPTITLLTSKALPKFLDNLWRIREIISSSAESITSYIENMRESDDDSNDTDPVTISPKKQRRQK</sequence>
<keyword evidence="2" id="KW-1133">Transmembrane helix</keyword>
<evidence type="ECO:0000313" key="4">
    <source>
        <dbReference type="Proteomes" id="UP001153678"/>
    </source>
</evidence>
<keyword evidence="2" id="KW-0472">Membrane</keyword>
<keyword evidence="4" id="KW-1185">Reference proteome</keyword>
<evidence type="ECO:0000256" key="2">
    <source>
        <dbReference type="SAM" id="Phobius"/>
    </source>
</evidence>
<organism evidence="3 4">
    <name type="scientific">Funneliformis geosporum</name>
    <dbReference type="NCBI Taxonomy" id="1117311"/>
    <lineage>
        <taxon>Eukaryota</taxon>
        <taxon>Fungi</taxon>
        <taxon>Fungi incertae sedis</taxon>
        <taxon>Mucoromycota</taxon>
        <taxon>Glomeromycotina</taxon>
        <taxon>Glomeromycetes</taxon>
        <taxon>Glomerales</taxon>
        <taxon>Glomeraceae</taxon>
        <taxon>Funneliformis</taxon>
    </lineage>
</organism>
<feature type="transmembrane region" description="Helical" evidence="2">
    <location>
        <begin position="20"/>
        <end position="41"/>
    </location>
</feature>
<accession>A0A9W4X5J6</accession>
<gene>
    <name evidence="3" type="ORF">FWILDA_LOCUS17646</name>
</gene>
<reference evidence="3" key="1">
    <citation type="submission" date="2022-08" db="EMBL/GenBank/DDBJ databases">
        <authorList>
            <person name="Kallberg Y."/>
            <person name="Tangrot J."/>
            <person name="Rosling A."/>
        </authorList>
    </citation>
    <scope>NUCLEOTIDE SEQUENCE</scope>
    <source>
        <strain evidence="3">Wild A</strain>
    </source>
</reference>
<dbReference type="EMBL" id="CAMKVN010014499">
    <property type="protein sequence ID" value="CAI2196570.1"/>
    <property type="molecule type" value="Genomic_DNA"/>
</dbReference>
<dbReference type="AlphaFoldDB" id="A0A9W4X5J6"/>
<evidence type="ECO:0000256" key="1">
    <source>
        <dbReference type="SAM" id="MobiDB-lite"/>
    </source>
</evidence>
<comment type="caution">
    <text evidence="3">The sequence shown here is derived from an EMBL/GenBank/DDBJ whole genome shotgun (WGS) entry which is preliminary data.</text>
</comment>
<proteinExistence type="predicted"/>
<keyword evidence="2" id="KW-0812">Transmembrane</keyword>
<evidence type="ECO:0000313" key="3">
    <source>
        <dbReference type="EMBL" id="CAI2196570.1"/>
    </source>
</evidence>
<name>A0A9W4X5J6_9GLOM</name>
<feature type="non-terminal residue" evidence="3">
    <location>
        <position position="1"/>
    </location>
</feature>